<evidence type="ECO:0000313" key="2">
    <source>
        <dbReference type="Proteomes" id="UP000814003"/>
    </source>
</evidence>
<dbReference type="RefSeq" id="WP_236308999.1">
    <property type="nucleotide sequence ID" value="NZ_WKED01000001.1"/>
</dbReference>
<protein>
    <submittedName>
        <fullName evidence="1">Lipopolysaccharide kinase</fullName>
    </submittedName>
</protein>
<gene>
    <name evidence="1" type="ORF">GIW56_00625</name>
</gene>
<dbReference type="PIRSF" id="PIRSF026326">
    <property type="entry name" value="InaA"/>
    <property type="match status" value="1"/>
</dbReference>
<accession>A0ABS9EYQ1</accession>
<sequence>MNDFLAAEDRALLERNGLADFDALWARQLDAVDEPNTSRGGWSSVFRLELEGRGFYLKRQSNYLTRTLHRPFGEPTFAREFRNISRYRQKAIPALQAAFYGERKVAGEYRALLLTRALDGWNDLDSLLEQWPALSDAQHYAILVACGQLARTLHGVGQVHGCFYPKHIFLQATGDGYAAQLIDLEKTRPLLLGRRDRVKDLEPLLRRAGAWTAEQVRQFLAAYLDQPVDSSLVDTWAQYLAGRRSHKEAR</sequence>
<keyword evidence="1" id="KW-0808">Transferase</keyword>
<dbReference type="GO" id="GO:0016301">
    <property type="term" value="F:kinase activity"/>
    <property type="evidence" value="ECO:0007669"/>
    <property type="project" value="UniProtKB-KW"/>
</dbReference>
<keyword evidence="2" id="KW-1185">Reference proteome</keyword>
<reference evidence="1 2" key="1">
    <citation type="submission" date="2019-11" db="EMBL/GenBank/DDBJ databases">
        <title>Epiphytic Pseudomonas syringae from cherry orchards.</title>
        <authorList>
            <person name="Hulin M.T."/>
        </authorList>
    </citation>
    <scope>NUCLEOTIDE SEQUENCE [LARGE SCALE GENOMIC DNA]</scope>
    <source>
        <strain evidence="1 2">PA-6-5B</strain>
    </source>
</reference>
<dbReference type="Pfam" id="PF06293">
    <property type="entry name" value="Kdo"/>
    <property type="match status" value="1"/>
</dbReference>
<dbReference type="SUPFAM" id="SSF56112">
    <property type="entry name" value="Protein kinase-like (PK-like)"/>
    <property type="match status" value="1"/>
</dbReference>
<dbReference type="Proteomes" id="UP000814003">
    <property type="component" value="Unassembled WGS sequence"/>
</dbReference>
<keyword evidence="1" id="KW-0418">Kinase</keyword>
<dbReference type="InterPro" id="IPR011009">
    <property type="entry name" value="Kinase-like_dom_sf"/>
</dbReference>
<dbReference type="EMBL" id="WKED01000001">
    <property type="protein sequence ID" value="MCF5105327.1"/>
    <property type="molecule type" value="Genomic_DNA"/>
</dbReference>
<name>A0ABS9EYQ1_9PSED</name>
<proteinExistence type="predicted"/>
<comment type="caution">
    <text evidence="1">The sequence shown here is derived from an EMBL/GenBank/DDBJ whole genome shotgun (WGS) entry which is preliminary data.</text>
</comment>
<organism evidence="1 2">
    <name type="scientific">Pseudomonas gessardii</name>
    <dbReference type="NCBI Taxonomy" id="78544"/>
    <lineage>
        <taxon>Bacteria</taxon>
        <taxon>Pseudomonadati</taxon>
        <taxon>Pseudomonadota</taxon>
        <taxon>Gammaproteobacteria</taxon>
        <taxon>Pseudomonadales</taxon>
        <taxon>Pseudomonadaceae</taxon>
        <taxon>Pseudomonas</taxon>
    </lineage>
</organism>
<evidence type="ECO:0000313" key="1">
    <source>
        <dbReference type="EMBL" id="MCF5105327.1"/>
    </source>
</evidence>
<dbReference type="InterPro" id="IPR027023">
    <property type="entry name" value="Put_LipoPS_kinase_InaA"/>
</dbReference>